<keyword evidence="3" id="KW-1185">Reference proteome</keyword>
<gene>
    <name evidence="2" type="ORF">DSCA_38230</name>
</gene>
<evidence type="ECO:0000313" key="2">
    <source>
        <dbReference type="EMBL" id="BBO69893.1"/>
    </source>
</evidence>
<dbReference type="EMBL" id="AP021874">
    <property type="protein sequence ID" value="BBO69893.1"/>
    <property type="molecule type" value="Genomic_DNA"/>
</dbReference>
<evidence type="ECO:0000313" key="3">
    <source>
        <dbReference type="Proteomes" id="UP000427906"/>
    </source>
</evidence>
<feature type="region of interest" description="Disordered" evidence="1">
    <location>
        <begin position="49"/>
        <end position="76"/>
    </location>
</feature>
<accession>A0A5K7YNB3</accession>
<dbReference type="Proteomes" id="UP000427906">
    <property type="component" value="Chromosome"/>
</dbReference>
<name>A0A5K7YNB3_9BACT</name>
<dbReference type="AlphaFoldDB" id="A0A5K7YNB3"/>
<evidence type="ECO:0000256" key="1">
    <source>
        <dbReference type="SAM" id="MobiDB-lite"/>
    </source>
</evidence>
<dbReference type="KEGG" id="dalk:DSCA_38230"/>
<feature type="region of interest" description="Disordered" evidence="1">
    <location>
        <begin position="1"/>
        <end position="27"/>
    </location>
</feature>
<protein>
    <submittedName>
        <fullName evidence="2">Uncharacterized protein</fullName>
    </submittedName>
</protein>
<sequence length="76" mass="8244">MDVGRHRTVQNYNGEGRPVSTHSLGIVDSPGPEGYLIFKRSRRQSGWAFLDPESGDNGQAPASAVVCNPFEKGGER</sequence>
<organism evidence="2 3">
    <name type="scientific">Desulfosarcina alkanivorans</name>
    <dbReference type="NCBI Taxonomy" id="571177"/>
    <lineage>
        <taxon>Bacteria</taxon>
        <taxon>Pseudomonadati</taxon>
        <taxon>Thermodesulfobacteriota</taxon>
        <taxon>Desulfobacteria</taxon>
        <taxon>Desulfobacterales</taxon>
        <taxon>Desulfosarcinaceae</taxon>
        <taxon>Desulfosarcina</taxon>
    </lineage>
</organism>
<reference evidence="2 3" key="1">
    <citation type="submission" date="2019-11" db="EMBL/GenBank/DDBJ databases">
        <title>Comparative genomics of hydrocarbon-degrading Desulfosarcina strains.</title>
        <authorList>
            <person name="Watanabe M."/>
            <person name="Kojima H."/>
            <person name="Fukui M."/>
        </authorList>
    </citation>
    <scope>NUCLEOTIDE SEQUENCE [LARGE SCALE GENOMIC DNA]</scope>
    <source>
        <strain evidence="2 3">PL12</strain>
    </source>
</reference>
<proteinExistence type="predicted"/>